<dbReference type="AlphaFoldDB" id="A0A397UMN6"/>
<reference evidence="1 2" key="1">
    <citation type="submission" date="2018-06" db="EMBL/GenBank/DDBJ databases">
        <title>Comparative genomics reveals the genomic features of Rhizophagus irregularis, R. cerebriforme, R. diaphanum and Gigaspora rosea, and their symbiotic lifestyle signature.</title>
        <authorList>
            <person name="Morin E."/>
            <person name="San Clemente H."/>
            <person name="Chen E.C.H."/>
            <person name="De La Providencia I."/>
            <person name="Hainaut M."/>
            <person name="Kuo A."/>
            <person name="Kohler A."/>
            <person name="Murat C."/>
            <person name="Tang N."/>
            <person name="Roy S."/>
            <person name="Loubradou J."/>
            <person name="Henrissat B."/>
            <person name="Grigoriev I.V."/>
            <person name="Corradi N."/>
            <person name="Roux C."/>
            <person name="Martin F.M."/>
        </authorList>
    </citation>
    <scope>NUCLEOTIDE SEQUENCE [LARGE SCALE GENOMIC DNA]</scope>
    <source>
        <strain evidence="1 2">DAOM 194757</strain>
    </source>
</reference>
<name>A0A397UMN6_9GLOM</name>
<sequence>METICIDPEPLLFELENFQTLEKDIILEFIKRDDLAIEEIDIWKYLVKWATEQDTNSSIITDVDMTDSHYQEEFEFTLLKKNIEPFIPYIRFCEMTRDEFYYHVMPYEKILPENLYESLIGYFMANLKVRDVILRPRNELISIDSAIIKGKHARIIIRWIEGINALTKELFAEFTCIYRATDCKFDYEKFIKVLDAIYSTSSSSSSSSKVLFIKVKNTYKIIGGYIGSHNFRDIYLLPKEHRNKDFILCLGSEKDSNFHIRCNVWRPYTQRFNNNNIGPWINFQSEVDHLKLHGQKGTCSVLNDRNFIADEIEIFHIDR</sequence>
<dbReference type="OrthoDB" id="2376750at2759"/>
<gene>
    <name evidence="1" type="ORF">C2G38_334558</name>
</gene>
<evidence type="ECO:0000313" key="1">
    <source>
        <dbReference type="EMBL" id="RIB08613.1"/>
    </source>
</evidence>
<dbReference type="Proteomes" id="UP000266673">
    <property type="component" value="Unassembled WGS sequence"/>
</dbReference>
<proteinExistence type="predicted"/>
<evidence type="ECO:0000313" key="2">
    <source>
        <dbReference type="Proteomes" id="UP000266673"/>
    </source>
</evidence>
<keyword evidence="2" id="KW-1185">Reference proteome</keyword>
<organism evidence="1 2">
    <name type="scientific">Gigaspora rosea</name>
    <dbReference type="NCBI Taxonomy" id="44941"/>
    <lineage>
        <taxon>Eukaryota</taxon>
        <taxon>Fungi</taxon>
        <taxon>Fungi incertae sedis</taxon>
        <taxon>Mucoromycota</taxon>
        <taxon>Glomeromycotina</taxon>
        <taxon>Glomeromycetes</taxon>
        <taxon>Diversisporales</taxon>
        <taxon>Gigasporaceae</taxon>
        <taxon>Gigaspora</taxon>
    </lineage>
</organism>
<dbReference type="Gene3D" id="1.25.40.420">
    <property type="match status" value="1"/>
</dbReference>
<evidence type="ECO:0008006" key="3">
    <source>
        <dbReference type="Google" id="ProtNLM"/>
    </source>
</evidence>
<protein>
    <recommendedName>
        <fullName evidence="3">TLDc domain-containing protein</fullName>
    </recommendedName>
</protein>
<accession>A0A397UMN6</accession>
<dbReference type="EMBL" id="QKWP01001487">
    <property type="protein sequence ID" value="RIB08613.1"/>
    <property type="molecule type" value="Genomic_DNA"/>
</dbReference>
<comment type="caution">
    <text evidence="1">The sequence shown here is derived from an EMBL/GenBank/DDBJ whole genome shotgun (WGS) entry which is preliminary data.</text>
</comment>